<dbReference type="InterPro" id="IPR001584">
    <property type="entry name" value="Integrase_cat-core"/>
</dbReference>
<reference evidence="3 4" key="1">
    <citation type="submission" date="2015-11" db="EMBL/GenBank/DDBJ databases">
        <authorList>
            <person name="Zhang Y."/>
            <person name="Guo Z."/>
        </authorList>
    </citation>
    <scope>NUCLEOTIDE SEQUENCE [LARGE SCALE GENOMIC DNA]</scope>
    <source>
        <strain evidence="3 4">KCTC 12086</strain>
    </source>
</reference>
<dbReference type="PANTHER" id="PTHR35004">
    <property type="entry name" value="TRANSPOSASE RV3428C-RELATED"/>
    <property type="match status" value="1"/>
</dbReference>
<dbReference type="InterPro" id="IPR036397">
    <property type="entry name" value="RNaseH_sf"/>
</dbReference>
<comment type="similarity">
    <text evidence="1">Belongs to the transposase IS21/IS408/IS1162 family.</text>
</comment>
<dbReference type="KEGG" id="pphe:PP2015_2560"/>
<dbReference type="Proteomes" id="UP000061457">
    <property type="component" value="Chromosome I"/>
</dbReference>
<accession>A0A0S2K496</accession>
<name>A0A0S2K496_9GAMM</name>
<dbReference type="EMBL" id="CP013187">
    <property type="protein sequence ID" value="ALO43049.1"/>
    <property type="molecule type" value="Genomic_DNA"/>
</dbReference>
<dbReference type="STRING" id="161398.PP2015_2560"/>
<dbReference type="AlphaFoldDB" id="A0A0S2K496"/>
<organism evidence="3 4">
    <name type="scientific">Pseudoalteromonas phenolica</name>
    <dbReference type="NCBI Taxonomy" id="161398"/>
    <lineage>
        <taxon>Bacteria</taxon>
        <taxon>Pseudomonadati</taxon>
        <taxon>Pseudomonadota</taxon>
        <taxon>Gammaproteobacteria</taxon>
        <taxon>Alteromonadales</taxon>
        <taxon>Pseudoalteromonadaceae</taxon>
        <taxon>Pseudoalteromonas</taxon>
    </lineage>
</organism>
<keyword evidence="4" id="KW-1185">Reference proteome</keyword>
<feature type="domain" description="Integrase catalytic" evidence="2">
    <location>
        <begin position="136"/>
        <end position="313"/>
    </location>
</feature>
<dbReference type="InterPro" id="IPR012337">
    <property type="entry name" value="RNaseH-like_sf"/>
</dbReference>
<dbReference type="GO" id="GO:0015074">
    <property type="term" value="P:DNA integration"/>
    <property type="evidence" value="ECO:0007669"/>
    <property type="project" value="InterPro"/>
</dbReference>
<dbReference type="RefSeq" id="WP_083496587.1">
    <property type="nucleotide sequence ID" value="NZ_CP013187.1"/>
</dbReference>
<evidence type="ECO:0000313" key="4">
    <source>
        <dbReference type="Proteomes" id="UP000061457"/>
    </source>
</evidence>
<sequence>MLKPHNLRYLLWLLYHCKEQSNRMIALAANCSHPTVAKLRQILRRVNLSWDEVTEKKDSELKALLYHTGKSHHNDKVDPDYQAISQQFNLPKKHRKTLAMLFKEYQLRFGSHAYGKTIFYEKVRTYLKSQHVVMKQHYLPAEIMCIDYAGTKLKYNENGQTRNLNVFVACLGYSKKIFAFATPNMKSESWVHALVKALDYFGGVPDTIQFDNAKAMVKQSGRLALFHQNVQLLSLYYHFFCDTSRVGTPTDNAVAENAVKIVNAILVQMRADLIFFSISEVNDYLRKAVEDNINTRPFQKLHTTRNELFIIEQPKLKPLPSVPYEPVMAHKELKVPSTYLIPYKGHEYSVPHAFAHKQVTLRVTIDELIVFHDGKEIARHTLNEKQGSFTRLPEHMKPEHLAEQRKSLPSFLAWAKDVGEDAEKIVRKQYAPFQSEHARRAGKQCLVLQALCKNVGHDSFNKACYFGLSRKLYSPDSIEEIINTKAYEQEFDISHANHLHIRNPHNNEEHRYDH</sequence>
<evidence type="ECO:0000256" key="1">
    <source>
        <dbReference type="ARBA" id="ARBA00009277"/>
    </source>
</evidence>
<evidence type="ECO:0000313" key="3">
    <source>
        <dbReference type="EMBL" id="ALO43049.1"/>
    </source>
</evidence>
<dbReference type="PANTHER" id="PTHR35004:SF8">
    <property type="entry name" value="TRANSPOSASE RV3428C-RELATED"/>
    <property type="match status" value="1"/>
</dbReference>
<dbReference type="PROSITE" id="PS50994">
    <property type="entry name" value="INTEGRASE"/>
    <property type="match status" value="1"/>
</dbReference>
<dbReference type="Pfam" id="PF22483">
    <property type="entry name" value="Mu-transpos_C_2"/>
    <property type="match status" value="1"/>
</dbReference>
<dbReference type="PATRIC" id="fig|161398.10.peg.2616"/>
<gene>
    <name evidence="3" type="ORF">PP2015_2560</name>
</gene>
<dbReference type="SUPFAM" id="SSF53098">
    <property type="entry name" value="Ribonuclease H-like"/>
    <property type="match status" value="1"/>
</dbReference>
<dbReference type="Pfam" id="PF00665">
    <property type="entry name" value="rve"/>
    <property type="match status" value="1"/>
</dbReference>
<dbReference type="Gene3D" id="3.30.420.10">
    <property type="entry name" value="Ribonuclease H-like superfamily/Ribonuclease H"/>
    <property type="match status" value="1"/>
</dbReference>
<evidence type="ECO:0000259" key="2">
    <source>
        <dbReference type="PROSITE" id="PS50994"/>
    </source>
</evidence>
<proteinExistence type="inferred from homology"/>
<dbReference type="OrthoDB" id="2065409at2"/>
<dbReference type="NCBIfam" id="NF033546">
    <property type="entry name" value="transpos_IS21"/>
    <property type="match status" value="1"/>
</dbReference>
<protein>
    <submittedName>
        <fullName evidence="3">Integrase catalytic region</fullName>
    </submittedName>
</protein>
<dbReference type="InterPro" id="IPR054353">
    <property type="entry name" value="IstA-like_C"/>
</dbReference>
<dbReference type="GO" id="GO:0003676">
    <property type="term" value="F:nucleic acid binding"/>
    <property type="evidence" value="ECO:0007669"/>
    <property type="project" value="InterPro"/>
</dbReference>